<dbReference type="InterPro" id="IPR037012">
    <property type="entry name" value="NanQ/TabA/YiaL_sf"/>
</dbReference>
<dbReference type="RefSeq" id="WP_015328112.1">
    <property type="nucleotide sequence ID" value="NC_019978.1"/>
</dbReference>
<sequence length="149" mass="16996">MIIDNLANSSCYYGLGGRLKEAFQFLEENDFSEMEEGKYEIDGDNIFAIVDSYETKSQEEGVWEGHREYIDIQYLVEGTELMGYSNLERMELDEYDEDNDFLTFAGNGDFIAVEPGNFVVFMPQDIHMPGICLADGQEAKKVIVKVKVD</sequence>
<dbReference type="Gene3D" id="2.60.120.370">
    <property type="entry name" value="YhcH/YjgK/YiaL"/>
    <property type="match status" value="1"/>
</dbReference>
<dbReference type="eggNOG" id="COG2731">
    <property type="taxonomic scope" value="Bacteria"/>
</dbReference>
<evidence type="ECO:0000313" key="2">
    <source>
        <dbReference type="Proteomes" id="UP000010880"/>
    </source>
</evidence>
<dbReference type="EMBL" id="CP003359">
    <property type="protein sequence ID" value="AGB42399.1"/>
    <property type="molecule type" value="Genomic_DNA"/>
</dbReference>
<dbReference type="SUPFAM" id="SSF51197">
    <property type="entry name" value="Clavaminate synthase-like"/>
    <property type="match status" value="1"/>
</dbReference>
<reference evidence="2" key="1">
    <citation type="submission" date="2012-02" db="EMBL/GenBank/DDBJ databases">
        <title>The complete genome of Halobacteroides halobius DSM 5150.</title>
        <authorList>
            <person name="Lucas S."/>
            <person name="Copeland A."/>
            <person name="Lapidus A."/>
            <person name="Glavina del Rio T."/>
            <person name="Dalin E."/>
            <person name="Tice H."/>
            <person name="Bruce D."/>
            <person name="Goodwin L."/>
            <person name="Pitluck S."/>
            <person name="Peters L."/>
            <person name="Mikhailova N."/>
            <person name="Gu W."/>
            <person name="Kyrpides N."/>
            <person name="Mavromatis K."/>
            <person name="Ivanova N."/>
            <person name="Brettin T."/>
            <person name="Detter J.C."/>
            <person name="Han C."/>
            <person name="Larimer F."/>
            <person name="Land M."/>
            <person name="Hauser L."/>
            <person name="Markowitz V."/>
            <person name="Cheng J.-F."/>
            <person name="Hugenholtz P."/>
            <person name="Woyke T."/>
            <person name="Wu D."/>
            <person name="Tindall B."/>
            <person name="Pomrenke H."/>
            <person name="Brambilla E."/>
            <person name="Klenk H.-P."/>
            <person name="Eisen J.A."/>
        </authorList>
    </citation>
    <scope>NUCLEOTIDE SEQUENCE [LARGE SCALE GENOMIC DNA]</scope>
    <source>
        <strain evidence="2">ATCC 35273 / DSM 5150 / MD-1</strain>
    </source>
</reference>
<dbReference type="InterPro" id="IPR004375">
    <property type="entry name" value="NanQ/TabA/YiaL"/>
</dbReference>
<dbReference type="GO" id="GO:0005829">
    <property type="term" value="C:cytosol"/>
    <property type="evidence" value="ECO:0007669"/>
    <property type="project" value="TreeGrafter"/>
</dbReference>
<dbReference type="OrthoDB" id="9792756at2"/>
<accession>L0KDF3</accession>
<keyword evidence="2" id="KW-1185">Reference proteome</keyword>
<dbReference type="STRING" id="748449.Halha_2525"/>
<dbReference type="HOGENOM" id="CLU_107139_2_0_9"/>
<dbReference type="Pfam" id="PF04074">
    <property type="entry name" value="DUF386"/>
    <property type="match status" value="1"/>
</dbReference>
<dbReference type="AlphaFoldDB" id="L0KDF3"/>
<dbReference type="Proteomes" id="UP000010880">
    <property type="component" value="Chromosome"/>
</dbReference>
<dbReference type="PANTHER" id="PTHR34986:SF1">
    <property type="entry name" value="PROTEIN YIAL"/>
    <property type="match status" value="1"/>
</dbReference>
<evidence type="ECO:0000313" key="1">
    <source>
        <dbReference type="EMBL" id="AGB42399.1"/>
    </source>
</evidence>
<name>L0KDF3_HALHC</name>
<proteinExistence type="predicted"/>
<dbReference type="NCBIfam" id="TIGR00022">
    <property type="entry name" value="YhcH/YjgK/YiaL family protein"/>
    <property type="match status" value="1"/>
</dbReference>
<protein>
    <submittedName>
        <fullName evidence="1">Uncharacterized protein, YhcH/YjgK/YiaL family</fullName>
    </submittedName>
</protein>
<dbReference type="PANTHER" id="PTHR34986">
    <property type="entry name" value="EVOLVED BETA-GALACTOSIDASE SUBUNIT BETA"/>
    <property type="match status" value="1"/>
</dbReference>
<organism evidence="1 2">
    <name type="scientific">Halobacteroides halobius (strain ATCC 35273 / DSM 5150 / MD-1)</name>
    <dbReference type="NCBI Taxonomy" id="748449"/>
    <lineage>
        <taxon>Bacteria</taxon>
        <taxon>Bacillati</taxon>
        <taxon>Bacillota</taxon>
        <taxon>Clostridia</taxon>
        <taxon>Halanaerobiales</taxon>
        <taxon>Halobacteroidaceae</taxon>
        <taxon>Halobacteroides</taxon>
    </lineage>
</organism>
<dbReference type="KEGG" id="hhl:Halha_2525"/>
<gene>
    <name evidence="1" type="ordered locus">Halha_2525</name>
</gene>